<evidence type="ECO:0000256" key="1">
    <source>
        <dbReference type="SAM" id="SignalP"/>
    </source>
</evidence>
<keyword evidence="4" id="KW-1185">Reference proteome</keyword>
<sequence>MKNLSLSQLQKNYLFIKIALILFLLCPLPSTAQELDKITEISIVTPQWDEQTNNDGTGLFFEIIKTVYEPAGIKMKYSFVPWKRAQMMVSSTQADAMVCVWKEHALEEKQLIPVYPMFIEYTAAVYKKETIKTWEGIKTLNDKNAVWLRGYDYHTSLYLKDINFKQRGEVDDYSQAWSLIDKGRYDVYIDALIDLHKYIRHNKLDMTSYSLEILWGEKAYPAFSNTEKSKKLIKIFETRIIELHKSGQLKQLYDKWHVKYPEEAWNN</sequence>
<reference evidence="3" key="1">
    <citation type="journal article" date="2021" name="Microb. Physiol.">
        <title>Proteogenomic Insights into the Physiology of Marine, Sulfate-Reducing, Filamentous Desulfonema limicola and Desulfonema magnum.</title>
        <authorList>
            <person name="Schnaars V."/>
            <person name="Wohlbrand L."/>
            <person name="Scheve S."/>
            <person name="Hinrichs C."/>
            <person name="Reinhardt R."/>
            <person name="Rabus R."/>
        </authorList>
    </citation>
    <scope>NUCLEOTIDE SEQUENCE</scope>
    <source>
        <strain evidence="3">5ac10</strain>
    </source>
</reference>
<dbReference type="KEGG" id="dli:dnl_21500"/>
<dbReference type="AlphaFoldDB" id="A0A975B6U0"/>
<dbReference type="Gene3D" id="3.40.190.10">
    <property type="entry name" value="Periplasmic binding protein-like II"/>
    <property type="match status" value="2"/>
</dbReference>
<evidence type="ECO:0000313" key="3">
    <source>
        <dbReference type="EMBL" id="QTA79868.1"/>
    </source>
</evidence>
<evidence type="ECO:0000259" key="2">
    <source>
        <dbReference type="Pfam" id="PF00497"/>
    </source>
</evidence>
<dbReference type="SUPFAM" id="SSF53850">
    <property type="entry name" value="Periplasmic binding protein-like II"/>
    <property type="match status" value="1"/>
</dbReference>
<evidence type="ECO:0000313" key="4">
    <source>
        <dbReference type="Proteomes" id="UP000663720"/>
    </source>
</evidence>
<proteinExistence type="predicted"/>
<gene>
    <name evidence="3" type="ORF">dnl_21500</name>
</gene>
<keyword evidence="1" id="KW-0732">Signal</keyword>
<feature type="chain" id="PRO_5037746576" evidence="1">
    <location>
        <begin position="33"/>
        <end position="267"/>
    </location>
</feature>
<protein>
    <submittedName>
        <fullName evidence="3">Solute-binding protein family 3 domain-containing protein, MltF-like</fullName>
    </submittedName>
</protein>
<feature type="domain" description="Solute-binding protein family 3/N-terminal" evidence="2">
    <location>
        <begin position="52"/>
        <end position="257"/>
    </location>
</feature>
<dbReference type="RefSeq" id="WP_207691573.1">
    <property type="nucleotide sequence ID" value="NZ_CP061799.1"/>
</dbReference>
<feature type="signal peptide" evidence="1">
    <location>
        <begin position="1"/>
        <end position="32"/>
    </location>
</feature>
<dbReference type="EMBL" id="CP061799">
    <property type="protein sequence ID" value="QTA79868.1"/>
    <property type="molecule type" value="Genomic_DNA"/>
</dbReference>
<organism evidence="3 4">
    <name type="scientific">Desulfonema limicola</name>
    <dbReference type="NCBI Taxonomy" id="45656"/>
    <lineage>
        <taxon>Bacteria</taxon>
        <taxon>Pseudomonadati</taxon>
        <taxon>Thermodesulfobacteriota</taxon>
        <taxon>Desulfobacteria</taxon>
        <taxon>Desulfobacterales</taxon>
        <taxon>Desulfococcaceae</taxon>
        <taxon>Desulfonema</taxon>
    </lineage>
</organism>
<dbReference type="Pfam" id="PF00497">
    <property type="entry name" value="SBP_bac_3"/>
    <property type="match status" value="1"/>
</dbReference>
<accession>A0A975B6U0</accession>
<name>A0A975B6U0_9BACT</name>
<dbReference type="InterPro" id="IPR001638">
    <property type="entry name" value="Solute-binding_3/MltF_N"/>
</dbReference>
<dbReference type="Proteomes" id="UP000663720">
    <property type="component" value="Chromosome"/>
</dbReference>